<reference evidence="3" key="1">
    <citation type="submission" date="2014-09" db="EMBL/GenBank/DDBJ databases">
        <authorList>
            <person name="Mudge J."/>
            <person name="Ramaraj T."/>
            <person name="Lindquist I.E."/>
            <person name="Bharti A.K."/>
            <person name="Sundararajan A."/>
            <person name="Cameron C.T."/>
            <person name="Woodward J.E."/>
            <person name="May G.D."/>
            <person name="Brubaker C."/>
            <person name="Broadhvest J."/>
            <person name="Wilkins T.A."/>
        </authorList>
    </citation>
    <scope>NUCLEOTIDE SEQUENCE</scope>
    <source>
        <strain evidence="3">cv. AKA8401</strain>
    </source>
</reference>
<dbReference type="Proteomes" id="UP000032142">
    <property type="component" value="Unassembled WGS sequence"/>
</dbReference>
<keyword evidence="1" id="KW-0812">Transmembrane</keyword>
<sequence length="44" mass="5296">MACIGLPFLLLVKYFGVVYIWIAMRKWLMYFEHSGIIILYVYGY</sequence>
<protein>
    <submittedName>
        <fullName evidence="2">Uncharacterized protein</fullName>
    </submittedName>
</protein>
<keyword evidence="1" id="KW-0472">Membrane</keyword>
<proteinExistence type="predicted"/>
<dbReference type="AlphaFoldDB" id="A0A0B0P6R3"/>
<name>A0A0B0P6R3_GOSAR</name>
<gene>
    <name evidence="2" type="ORF">F383_27167</name>
</gene>
<accession>A0A0B0P6R3</accession>
<dbReference type="EMBL" id="KN416519">
    <property type="protein sequence ID" value="KHG20735.1"/>
    <property type="molecule type" value="Genomic_DNA"/>
</dbReference>
<evidence type="ECO:0000313" key="2">
    <source>
        <dbReference type="EMBL" id="KHG20735.1"/>
    </source>
</evidence>
<keyword evidence="3" id="KW-1185">Reference proteome</keyword>
<organism evidence="2 3">
    <name type="scientific">Gossypium arboreum</name>
    <name type="common">Tree cotton</name>
    <name type="synonym">Gossypium nanking</name>
    <dbReference type="NCBI Taxonomy" id="29729"/>
    <lineage>
        <taxon>Eukaryota</taxon>
        <taxon>Viridiplantae</taxon>
        <taxon>Streptophyta</taxon>
        <taxon>Embryophyta</taxon>
        <taxon>Tracheophyta</taxon>
        <taxon>Spermatophyta</taxon>
        <taxon>Magnoliopsida</taxon>
        <taxon>eudicotyledons</taxon>
        <taxon>Gunneridae</taxon>
        <taxon>Pentapetalae</taxon>
        <taxon>rosids</taxon>
        <taxon>malvids</taxon>
        <taxon>Malvales</taxon>
        <taxon>Malvaceae</taxon>
        <taxon>Malvoideae</taxon>
        <taxon>Gossypium</taxon>
    </lineage>
</organism>
<evidence type="ECO:0000313" key="3">
    <source>
        <dbReference type="Proteomes" id="UP000032142"/>
    </source>
</evidence>
<feature type="transmembrane region" description="Helical" evidence="1">
    <location>
        <begin position="6"/>
        <end position="24"/>
    </location>
</feature>
<keyword evidence="1" id="KW-1133">Transmembrane helix</keyword>
<evidence type="ECO:0000256" key="1">
    <source>
        <dbReference type="SAM" id="Phobius"/>
    </source>
</evidence>